<reference evidence="1 2" key="1">
    <citation type="journal article" date="2020" name="Mol. Plant">
        <title>The Chromosome-Based Rubber Tree Genome Provides New Insights into Spurge Genome Evolution and Rubber Biosynthesis.</title>
        <authorList>
            <person name="Liu J."/>
            <person name="Shi C."/>
            <person name="Shi C.C."/>
            <person name="Li W."/>
            <person name="Zhang Q.J."/>
            <person name="Zhang Y."/>
            <person name="Li K."/>
            <person name="Lu H.F."/>
            <person name="Shi C."/>
            <person name="Zhu S.T."/>
            <person name="Xiao Z.Y."/>
            <person name="Nan H."/>
            <person name="Yue Y."/>
            <person name="Zhu X.G."/>
            <person name="Wu Y."/>
            <person name="Hong X.N."/>
            <person name="Fan G.Y."/>
            <person name="Tong Y."/>
            <person name="Zhang D."/>
            <person name="Mao C.L."/>
            <person name="Liu Y.L."/>
            <person name="Hao S.J."/>
            <person name="Liu W.Q."/>
            <person name="Lv M.Q."/>
            <person name="Zhang H.B."/>
            <person name="Liu Y."/>
            <person name="Hu-Tang G.R."/>
            <person name="Wang J.P."/>
            <person name="Wang J.H."/>
            <person name="Sun Y.H."/>
            <person name="Ni S.B."/>
            <person name="Chen W.B."/>
            <person name="Zhang X.C."/>
            <person name="Jiao Y.N."/>
            <person name="Eichler E.E."/>
            <person name="Li G.H."/>
            <person name="Liu X."/>
            <person name="Gao L.Z."/>
        </authorList>
    </citation>
    <scope>NUCLEOTIDE SEQUENCE [LARGE SCALE GENOMIC DNA]</scope>
    <source>
        <strain evidence="2">cv. GT1</strain>
        <tissue evidence="1">Leaf</tissue>
    </source>
</reference>
<dbReference type="Proteomes" id="UP000467840">
    <property type="component" value="Chromosome 7"/>
</dbReference>
<protein>
    <submittedName>
        <fullName evidence="1">Uncharacterized protein</fullName>
    </submittedName>
</protein>
<gene>
    <name evidence="1" type="ORF">GH714_014942</name>
</gene>
<dbReference type="AlphaFoldDB" id="A0A6A6L347"/>
<evidence type="ECO:0000313" key="1">
    <source>
        <dbReference type="EMBL" id="KAF2294678.1"/>
    </source>
</evidence>
<dbReference type="EMBL" id="JAAGAX010000013">
    <property type="protein sequence ID" value="KAF2294678.1"/>
    <property type="molecule type" value="Genomic_DNA"/>
</dbReference>
<organism evidence="1 2">
    <name type="scientific">Hevea brasiliensis</name>
    <name type="common">Para rubber tree</name>
    <name type="synonym">Siphonia brasiliensis</name>
    <dbReference type="NCBI Taxonomy" id="3981"/>
    <lineage>
        <taxon>Eukaryota</taxon>
        <taxon>Viridiplantae</taxon>
        <taxon>Streptophyta</taxon>
        <taxon>Embryophyta</taxon>
        <taxon>Tracheophyta</taxon>
        <taxon>Spermatophyta</taxon>
        <taxon>Magnoliopsida</taxon>
        <taxon>eudicotyledons</taxon>
        <taxon>Gunneridae</taxon>
        <taxon>Pentapetalae</taxon>
        <taxon>rosids</taxon>
        <taxon>fabids</taxon>
        <taxon>Malpighiales</taxon>
        <taxon>Euphorbiaceae</taxon>
        <taxon>Crotonoideae</taxon>
        <taxon>Micrandreae</taxon>
        <taxon>Hevea</taxon>
    </lineage>
</organism>
<sequence length="138" mass="15586">MTRSSPLMPLTKMRQPQAEELISAQQKEALNSTNRSSSLGIEADVKRLFSGIGWLSYMSVNCPAYVELVQEFYATFTFTKPEIVNAHTPDLITFRLLGKSFSLFILEFNVALGFVDEGSFSHDVYFAPYVITLMILCR</sequence>
<accession>A0A6A6L347</accession>
<evidence type="ECO:0000313" key="2">
    <source>
        <dbReference type="Proteomes" id="UP000467840"/>
    </source>
</evidence>
<name>A0A6A6L347_HEVBR</name>
<keyword evidence="2" id="KW-1185">Reference proteome</keyword>
<proteinExistence type="predicted"/>
<comment type="caution">
    <text evidence="1">The sequence shown here is derived from an EMBL/GenBank/DDBJ whole genome shotgun (WGS) entry which is preliminary data.</text>
</comment>